<organism evidence="2 3">
    <name type="scientific">Knipowitschia caucasica</name>
    <name type="common">Caucasian dwarf goby</name>
    <name type="synonym">Pomatoschistus caucasicus</name>
    <dbReference type="NCBI Taxonomy" id="637954"/>
    <lineage>
        <taxon>Eukaryota</taxon>
        <taxon>Metazoa</taxon>
        <taxon>Chordata</taxon>
        <taxon>Craniata</taxon>
        <taxon>Vertebrata</taxon>
        <taxon>Euteleostomi</taxon>
        <taxon>Actinopterygii</taxon>
        <taxon>Neopterygii</taxon>
        <taxon>Teleostei</taxon>
        <taxon>Neoteleostei</taxon>
        <taxon>Acanthomorphata</taxon>
        <taxon>Gobiaria</taxon>
        <taxon>Gobiiformes</taxon>
        <taxon>Gobioidei</taxon>
        <taxon>Gobiidae</taxon>
        <taxon>Gobiinae</taxon>
        <taxon>Knipowitschia</taxon>
    </lineage>
</organism>
<gene>
    <name evidence="2" type="ORF">KC01_LOCUS33877</name>
</gene>
<evidence type="ECO:0000313" key="2">
    <source>
        <dbReference type="EMBL" id="CAL1606757.1"/>
    </source>
</evidence>
<accession>A0AAV2M095</accession>
<proteinExistence type="predicted"/>
<keyword evidence="3" id="KW-1185">Reference proteome</keyword>
<reference evidence="2 3" key="1">
    <citation type="submission" date="2024-04" db="EMBL/GenBank/DDBJ databases">
        <authorList>
            <person name="Waldvogel A.-M."/>
            <person name="Schoenle A."/>
        </authorList>
    </citation>
    <scope>NUCLEOTIDE SEQUENCE [LARGE SCALE GENOMIC DNA]</scope>
</reference>
<feature type="region of interest" description="Disordered" evidence="1">
    <location>
        <begin position="36"/>
        <end position="68"/>
    </location>
</feature>
<protein>
    <submittedName>
        <fullName evidence="2">Uncharacterized protein</fullName>
    </submittedName>
</protein>
<dbReference type="EMBL" id="OZ035827">
    <property type="protein sequence ID" value="CAL1606757.1"/>
    <property type="molecule type" value="Genomic_DNA"/>
</dbReference>
<name>A0AAV2M095_KNICA</name>
<dbReference type="Proteomes" id="UP001497482">
    <property type="component" value="Chromosome 5"/>
</dbReference>
<sequence length="88" mass="9769">MDKNLQPLESRPSVLESDKVELWNCSNYKEKKSAVLAEGPGPVSSAPRVAQRSRDQVESCEVTTRGQEVEQTVTGVSVRTLGRHTERD</sequence>
<evidence type="ECO:0000313" key="3">
    <source>
        <dbReference type="Proteomes" id="UP001497482"/>
    </source>
</evidence>
<evidence type="ECO:0000256" key="1">
    <source>
        <dbReference type="SAM" id="MobiDB-lite"/>
    </source>
</evidence>
<dbReference type="AlphaFoldDB" id="A0AAV2M095"/>